<dbReference type="EC" id="2.3.2.27" evidence="16"/>
<dbReference type="InterPro" id="IPR001293">
    <property type="entry name" value="Znf_TRAF"/>
</dbReference>
<feature type="domain" description="MATH" evidence="19">
    <location>
        <begin position="351"/>
        <end position="516"/>
    </location>
</feature>
<sequence length="545" mass="61724">MSACSKSDDGACCVGTSHTGPVEESDISPPLSFQSLSGEDDVQGFDEEFDPPLENKYECPICLMGLREPVQTPCGHRFCKACILRSMREAGYKCPVDNEVLQECHLFPDNFAKREILSLTVKCRNQPCKVEVELRSLEDHLSCCNFSSVCCLRCEGCVWRKDFGRHEQMECPKRVVTCSLCCEKMTYDEEQGHTLLCPYASVQCEFCTEEMLREHLKSHQEDECSQAPVSCTFSYFGCTSRMLRLELGTHMHECMQVHMDMMASTLIRLWTSSSVPRSDAVPRPSCCSCSDKMQELREMVRAFDSKVVMQGHKMLEVQTRCETQHRMLGEQSVLLKEYEGRISELEARCCGGTYLWRVEKFSRLCGGLGASGDAPDCPAVQHSPGFYTGVPGYRLCLRLQISPRLHTGSSSPEQLPANSEPYLSLFTHLMQGDFDDVLPWPFQGRIRLSVVDQSERSSERHDVVEIMEAEPHRHAFQRPISMRNPKGYGYLQFMSLSLLGQRAFLKDDVLIVRCEVETNRAGFGARDARQQAQNFENGQSRPLNC</sequence>
<dbReference type="Ensembl" id="ENSEBUT00000010240.1">
    <property type="protein sequence ID" value="ENSEBUP00000009713.1"/>
    <property type="gene ID" value="ENSEBUG00000006238.1"/>
</dbReference>
<dbReference type="GO" id="GO:0045893">
    <property type="term" value="P:positive regulation of DNA-templated transcription"/>
    <property type="evidence" value="ECO:0007669"/>
    <property type="project" value="Ensembl"/>
</dbReference>
<evidence type="ECO:0000256" key="6">
    <source>
        <dbReference type="ARBA" id="ARBA00006608"/>
    </source>
</evidence>
<evidence type="ECO:0000256" key="12">
    <source>
        <dbReference type="ARBA" id="ARBA00022771"/>
    </source>
</evidence>
<dbReference type="Gene3D" id="2.60.210.10">
    <property type="entry name" value="Apoptosis, Tumor Necrosis Factor Receptor Associated Protein 2, Chain A"/>
    <property type="match status" value="1"/>
</dbReference>
<evidence type="ECO:0000256" key="16">
    <source>
        <dbReference type="PIRNR" id="PIRNR015614"/>
    </source>
</evidence>
<evidence type="ECO:0000256" key="15">
    <source>
        <dbReference type="ARBA" id="ARBA00023242"/>
    </source>
</evidence>
<keyword evidence="12 17" id="KW-0863">Zinc-finger</keyword>
<evidence type="ECO:0000259" key="20">
    <source>
        <dbReference type="PROSITE" id="PS50145"/>
    </source>
</evidence>
<dbReference type="InterPro" id="IPR012227">
    <property type="entry name" value="TNF_rcpt-assoc_TRAF_met"/>
</dbReference>
<dbReference type="GO" id="GO:0005938">
    <property type="term" value="C:cell cortex"/>
    <property type="evidence" value="ECO:0007669"/>
    <property type="project" value="UniProtKB-SubCell"/>
</dbReference>
<name>A0A8C4WSC9_EPTBU</name>
<dbReference type="InterPro" id="IPR002083">
    <property type="entry name" value="MATH/TRAF_dom"/>
</dbReference>
<dbReference type="GO" id="GO:0005164">
    <property type="term" value="F:tumor necrosis factor receptor binding"/>
    <property type="evidence" value="ECO:0007669"/>
    <property type="project" value="UniProtKB-UniRule"/>
</dbReference>
<feature type="domain" description="TRAF-type" evidence="20">
    <location>
        <begin position="193"/>
        <end position="247"/>
    </location>
</feature>
<feature type="domain" description="TRAF-type" evidence="20">
    <location>
        <begin position="140"/>
        <end position="191"/>
    </location>
</feature>
<evidence type="ECO:0000256" key="13">
    <source>
        <dbReference type="ARBA" id="ARBA00022786"/>
    </source>
</evidence>
<dbReference type="UniPathway" id="UPA00143"/>
<protein>
    <recommendedName>
        <fullName evidence="16">TNF receptor-associated factor</fullName>
        <ecNumber evidence="16">2.3.2.27</ecNumber>
    </recommendedName>
</protein>
<accession>A0A8C4WSC9</accession>
<feature type="zinc finger region" description="TRAF-type" evidence="17">
    <location>
        <begin position="193"/>
        <end position="247"/>
    </location>
</feature>
<dbReference type="GO" id="GO:0031663">
    <property type="term" value="P:lipopolysaccharide-mediated signaling pathway"/>
    <property type="evidence" value="ECO:0007669"/>
    <property type="project" value="TreeGrafter"/>
</dbReference>
<evidence type="ECO:0000256" key="8">
    <source>
        <dbReference type="ARBA" id="ARBA00022677"/>
    </source>
</evidence>
<comment type="catalytic activity">
    <reaction evidence="1 16">
        <text>S-ubiquitinyl-[E2 ubiquitin-conjugating enzyme]-L-cysteine + [acceptor protein]-L-lysine = [E2 ubiquitin-conjugating enzyme]-L-cysteine + N(6)-ubiquitinyl-[acceptor protein]-L-lysine.</text>
        <dbReference type="EC" id="2.3.2.27"/>
    </reaction>
</comment>
<dbReference type="InterPro" id="IPR008974">
    <property type="entry name" value="TRAF-like"/>
</dbReference>
<proteinExistence type="inferred from homology"/>
<dbReference type="PROSITE" id="PS50089">
    <property type="entry name" value="ZF_RING_2"/>
    <property type="match status" value="1"/>
</dbReference>
<comment type="pathway">
    <text evidence="5">Protein modification; protein ubiquitination.</text>
</comment>
<evidence type="ECO:0000256" key="14">
    <source>
        <dbReference type="ARBA" id="ARBA00022833"/>
    </source>
</evidence>
<dbReference type="SMART" id="SM00061">
    <property type="entry name" value="MATH"/>
    <property type="match status" value="1"/>
</dbReference>
<evidence type="ECO:0000259" key="18">
    <source>
        <dbReference type="PROSITE" id="PS50089"/>
    </source>
</evidence>
<feature type="zinc finger region" description="TRAF-type" evidence="17">
    <location>
        <begin position="140"/>
        <end position="191"/>
    </location>
</feature>
<dbReference type="PROSITE" id="PS50144">
    <property type="entry name" value="MATH"/>
    <property type="match status" value="1"/>
</dbReference>
<feature type="domain" description="RING-type" evidence="18">
    <location>
        <begin position="59"/>
        <end position="98"/>
    </location>
</feature>
<evidence type="ECO:0000256" key="5">
    <source>
        <dbReference type="ARBA" id="ARBA00004906"/>
    </source>
</evidence>
<keyword evidence="22" id="KW-1185">Reference proteome</keyword>
<evidence type="ECO:0000256" key="4">
    <source>
        <dbReference type="ARBA" id="ARBA00004544"/>
    </source>
</evidence>
<keyword evidence="7 16" id="KW-0963">Cytoplasm</keyword>
<dbReference type="InterPro" id="IPR017907">
    <property type="entry name" value="Znf_RING_CS"/>
</dbReference>
<evidence type="ECO:0000313" key="22">
    <source>
        <dbReference type="Proteomes" id="UP000694388"/>
    </source>
</evidence>
<keyword evidence="14 16" id="KW-0862">Zinc</keyword>
<evidence type="ECO:0000256" key="3">
    <source>
        <dbReference type="ARBA" id="ARBA00004502"/>
    </source>
</evidence>
<dbReference type="Pfam" id="PF21355">
    <property type="entry name" value="TRAF-mep_MATH"/>
    <property type="match status" value="1"/>
</dbReference>
<dbReference type="PROSITE" id="PS50145">
    <property type="entry name" value="ZF_TRAF"/>
    <property type="match status" value="2"/>
</dbReference>
<reference evidence="21" key="1">
    <citation type="submission" date="2025-08" db="UniProtKB">
        <authorList>
            <consortium name="Ensembl"/>
        </authorList>
    </citation>
    <scope>IDENTIFICATION</scope>
</reference>
<reference evidence="21" key="2">
    <citation type="submission" date="2025-09" db="UniProtKB">
        <authorList>
            <consortium name="Ensembl"/>
        </authorList>
    </citation>
    <scope>IDENTIFICATION</scope>
</reference>
<evidence type="ECO:0000256" key="17">
    <source>
        <dbReference type="PROSITE-ProRule" id="PRU00207"/>
    </source>
</evidence>
<dbReference type="GO" id="GO:0009615">
    <property type="term" value="P:response to virus"/>
    <property type="evidence" value="ECO:0007669"/>
    <property type="project" value="Ensembl"/>
</dbReference>
<dbReference type="GO" id="GO:0061630">
    <property type="term" value="F:ubiquitin protein ligase activity"/>
    <property type="evidence" value="ECO:0007669"/>
    <property type="project" value="UniProtKB-EC"/>
</dbReference>
<dbReference type="PANTHER" id="PTHR10131:SF152">
    <property type="entry name" value="TNF RECEPTOR-ASSOCIATED FACTOR 6"/>
    <property type="match status" value="1"/>
</dbReference>
<keyword evidence="13" id="KW-0833">Ubl conjugation pathway</keyword>
<dbReference type="InterPro" id="IPR013083">
    <property type="entry name" value="Znf_RING/FYVE/PHD"/>
</dbReference>
<dbReference type="InterPro" id="IPR027139">
    <property type="entry name" value="TRAF6_RING-HC"/>
</dbReference>
<evidence type="ECO:0000313" key="21">
    <source>
        <dbReference type="Ensembl" id="ENSEBUP00000009713.1"/>
    </source>
</evidence>
<dbReference type="GO" id="GO:0016567">
    <property type="term" value="P:protein ubiquitination"/>
    <property type="evidence" value="ECO:0007669"/>
    <property type="project" value="UniProtKB-UniPathway"/>
</dbReference>
<dbReference type="GeneTree" id="ENSGT00940000155426"/>
<dbReference type="Gene3D" id="3.30.40.10">
    <property type="entry name" value="Zinc/RING finger domain, C3HC4 (zinc finger)"/>
    <property type="match status" value="3"/>
</dbReference>
<dbReference type="GO" id="GO:0045087">
    <property type="term" value="P:innate immune response"/>
    <property type="evidence" value="ECO:0007669"/>
    <property type="project" value="Ensembl"/>
</dbReference>
<dbReference type="OMA" id="FMHLQAL"/>
<evidence type="ECO:0000256" key="9">
    <source>
        <dbReference type="ARBA" id="ARBA00022679"/>
    </source>
</evidence>
<evidence type="ECO:0000256" key="2">
    <source>
        <dbReference type="ARBA" id="ARBA00004123"/>
    </source>
</evidence>
<dbReference type="PIRSF" id="PIRSF015614">
    <property type="entry name" value="TRAF"/>
    <property type="match status" value="1"/>
</dbReference>
<dbReference type="GO" id="GO:0005811">
    <property type="term" value="C:lipid droplet"/>
    <property type="evidence" value="ECO:0007669"/>
    <property type="project" value="UniProtKB-SubCell"/>
</dbReference>
<dbReference type="GO" id="GO:0042981">
    <property type="term" value="P:regulation of apoptotic process"/>
    <property type="evidence" value="ECO:0007669"/>
    <property type="project" value="InterPro"/>
</dbReference>
<comment type="similarity">
    <text evidence="6">Belongs to the TNF receptor-associated factor family. A subfamily.</text>
</comment>
<dbReference type="InterPro" id="IPR049342">
    <property type="entry name" value="TRAF1-6_MATH_dom"/>
</dbReference>
<evidence type="ECO:0000256" key="10">
    <source>
        <dbReference type="ARBA" id="ARBA00022723"/>
    </source>
</evidence>
<dbReference type="SUPFAM" id="SSF57850">
    <property type="entry name" value="RING/U-box"/>
    <property type="match status" value="1"/>
</dbReference>
<dbReference type="GO" id="GO:0141124">
    <property type="term" value="P:intracellular signaling cassette"/>
    <property type="evidence" value="ECO:0007669"/>
    <property type="project" value="UniProtKB-ARBA"/>
</dbReference>
<dbReference type="InterPro" id="IPR001841">
    <property type="entry name" value="Znf_RING"/>
</dbReference>
<dbReference type="FunFam" id="3.30.40.10:FF:000179">
    <property type="entry name" value="TNF receptor-associated factor"/>
    <property type="match status" value="1"/>
</dbReference>
<keyword evidence="8" id="KW-0551">Lipid droplet</keyword>
<dbReference type="SMART" id="SM00184">
    <property type="entry name" value="RING"/>
    <property type="match status" value="1"/>
</dbReference>
<organism evidence="21 22">
    <name type="scientific">Eptatretus burgeri</name>
    <name type="common">Inshore hagfish</name>
    <dbReference type="NCBI Taxonomy" id="7764"/>
    <lineage>
        <taxon>Eukaryota</taxon>
        <taxon>Metazoa</taxon>
        <taxon>Chordata</taxon>
        <taxon>Craniata</taxon>
        <taxon>Vertebrata</taxon>
        <taxon>Cyclostomata</taxon>
        <taxon>Myxini</taxon>
        <taxon>Myxiniformes</taxon>
        <taxon>Myxinidae</taxon>
        <taxon>Eptatretinae</taxon>
        <taxon>Eptatretus</taxon>
    </lineage>
</organism>
<dbReference type="AlphaFoldDB" id="A0A8C4WSC9"/>
<dbReference type="GO" id="GO:0043122">
    <property type="term" value="P:regulation of canonical NF-kappaB signal transduction"/>
    <property type="evidence" value="ECO:0007669"/>
    <property type="project" value="TreeGrafter"/>
</dbReference>
<dbReference type="PANTHER" id="PTHR10131">
    <property type="entry name" value="TNF RECEPTOR ASSOCIATED FACTOR"/>
    <property type="match status" value="1"/>
</dbReference>
<evidence type="ECO:0000256" key="11">
    <source>
        <dbReference type="ARBA" id="ARBA00022737"/>
    </source>
</evidence>
<dbReference type="SUPFAM" id="SSF49599">
    <property type="entry name" value="TRAF domain-like"/>
    <property type="match status" value="2"/>
</dbReference>
<keyword evidence="9" id="KW-0808">Transferase</keyword>
<dbReference type="CDD" id="cd16643">
    <property type="entry name" value="mRING-HC-C3HC3D_TRAF6"/>
    <property type="match status" value="1"/>
</dbReference>
<keyword evidence="11" id="KW-0677">Repeat</keyword>
<dbReference type="GO" id="GO:0030593">
    <property type="term" value="P:neutrophil chemotaxis"/>
    <property type="evidence" value="ECO:0007669"/>
    <property type="project" value="Ensembl"/>
</dbReference>
<dbReference type="GO" id="GO:0008270">
    <property type="term" value="F:zinc ion binding"/>
    <property type="evidence" value="ECO:0007669"/>
    <property type="project" value="UniProtKB-UniRule"/>
</dbReference>
<evidence type="ECO:0000259" key="19">
    <source>
        <dbReference type="PROSITE" id="PS50144"/>
    </source>
</evidence>
<dbReference type="Pfam" id="PF02176">
    <property type="entry name" value="zf-TRAF"/>
    <property type="match status" value="1"/>
</dbReference>
<dbReference type="Proteomes" id="UP000694388">
    <property type="component" value="Unplaced"/>
</dbReference>
<evidence type="ECO:0000256" key="7">
    <source>
        <dbReference type="ARBA" id="ARBA00022490"/>
    </source>
</evidence>
<comment type="subcellular location">
    <subcellularLocation>
        <location evidence="4">Cytoplasm</location>
        <location evidence="4">Cell cortex</location>
    </subcellularLocation>
    <subcellularLocation>
        <location evidence="3">Lipid droplet</location>
    </subcellularLocation>
    <subcellularLocation>
        <location evidence="2">Nucleus</location>
    </subcellularLocation>
</comment>
<evidence type="ECO:0000256" key="1">
    <source>
        <dbReference type="ARBA" id="ARBA00000900"/>
    </source>
</evidence>
<dbReference type="Pfam" id="PF13923">
    <property type="entry name" value="zf-C3HC4_2"/>
    <property type="match status" value="1"/>
</dbReference>
<keyword evidence="10 16" id="KW-0479">Metal-binding</keyword>
<dbReference type="GO" id="GO:0005634">
    <property type="term" value="C:nucleus"/>
    <property type="evidence" value="ECO:0007669"/>
    <property type="project" value="UniProtKB-SubCell"/>
</dbReference>
<keyword evidence="15" id="KW-0539">Nucleus</keyword>
<dbReference type="PROSITE" id="PS00518">
    <property type="entry name" value="ZF_RING_1"/>
    <property type="match status" value="1"/>
</dbReference>